<name>A0A160V6E2_9ZZZZ</name>
<protein>
    <submittedName>
        <fullName evidence="1">Cation/multidrug efflux pump</fullName>
    </submittedName>
</protein>
<dbReference type="InterPro" id="IPR029032">
    <property type="entry name" value="AhpD-like"/>
</dbReference>
<accession>A0A160V6E2</accession>
<evidence type="ECO:0000313" key="1">
    <source>
        <dbReference type="EMBL" id="CUV01316.1"/>
    </source>
</evidence>
<reference evidence="1" key="1">
    <citation type="submission" date="2015-10" db="EMBL/GenBank/DDBJ databases">
        <authorList>
            <person name="Gilbert D.G."/>
        </authorList>
    </citation>
    <scope>NUCLEOTIDE SEQUENCE</scope>
</reference>
<dbReference type="PANTHER" id="PTHR34846:SF11">
    <property type="entry name" value="4-CARBOXYMUCONOLACTONE DECARBOXYLASE FAMILY PROTEIN (AFU_ORTHOLOGUE AFUA_6G11590)"/>
    <property type="match status" value="1"/>
</dbReference>
<sequence length="182" mass="19977">MVRVPYVSREELDADGQEIYDRIREDRGTEEVGLQFRALLNSPQSAGHLTSLGASLRFQSSMPENLKELAIILVAREWDSDIEWTGHSILAAKAGVSDGSIEAIRTHKTDDGLSNDETVVSKFVHEMIRDKKVSDGTYADAEKLVGQRGVVDLTLTVSYYSALALAQIALQLEMGPGRVSTL</sequence>
<dbReference type="SUPFAM" id="SSF69118">
    <property type="entry name" value="AhpD-like"/>
    <property type="match status" value="1"/>
</dbReference>
<dbReference type="PANTHER" id="PTHR34846">
    <property type="entry name" value="4-CARBOXYMUCONOLACTONE DECARBOXYLASE FAMILY PROTEIN (AFU_ORTHOLOGUE AFUA_6G11590)"/>
    <property type="match status" value="1"/>
</dbReference>
<dbReference type="AlphaFoldDB" id="A0A160V6E2"/>
<organism evidence="1">
    <name type="scientific">hydrothermal vent metagenome</name>
    <dbReference type="NCBI Taxonomy" id="652676"/>
    <lineage>
        <taxon>unclassified sequences</taxon>
        <taxon>metagenomes</taxon>
        <taxon>ecological metagenomes</taxon>
    </lineage>
</organism>
<gene>
    <name evidence="1" type="ORF">MGWOODY_Clf3016</name>
</gene>
<proteinExistence type="predicted"/>
<dbReference type="Gene3D" id="1.20.1290.10">
    <property type="entry name" value="AhpD-like"/>
    <property type="match status" value="1"/>
</dbReference>
<dbReference type="EMBL" id="FAXA01000044">
    <property type="protein sequence ID" value="CUV01316.1"/>
    <property type="molecule type" value="Genomic_DNA"/>
</dbReference>